<keyword evidence="11 14" id="KW-0472">Membrane</keyword>
<evidence type="ECO:0000256" key="7">
    <source>
        <dbReference type="ARBA" id="ARBA00022771"/>
    </source>
</evidence>
<dbReference type="PANTHER" id="PTHR45977:SF11">
    <property type="entry name" value="E3 UBIQUITIN PROTEIN LIGASE RIE1"/>
    <property type="match status" value="1"/>
</dbReference>
<feature type="domain" description="RING-type" evidence="15">
    <location>
        <begin position="310"/>
        <end position="351"/>
    </location>
</feature>
<sequence>METSSATMILPEEPLLRSRPQESVSTTSLEPWRRPNRLAVILGRATGRRGPASEMMRERAASQLDVRRAEWGYSRPVVAIDMVWNLAFALAAVVVLSSTVNEKPNVPVRVWLIGYALQCIFHTVLVWVEYHRRNANLLDDTTADMSRNEDFGDGLGVESMAERMDRRFDFARRFESINALLSFLWWVVGFYWIVCGGEIILRNAPKLYWLAVVFLAFDLFFAIFCVVLACVIGIALCFCLPCVIAIIYALAGQEGASDADINILHKYRYKKENIGDQKITKGSGTMIPMENETSDMMIAERVLLQEDAECCVCLTPYEDGVEVHSLPCNHHFHSTCIVKWLRINAICPLCKYNILKGSEQV</sequence>
<feature type="transmembrane region" description="Helical" evidence="14">
    <location>
        <begin position="77"/>
        <end position="96"/>
    </location>
</feature>
<gene>
    <name evidence="16" type="ORF">ZOSMA_32G00870</name>
</gene>
<dbReference type="InterPro" id="IPR013083">
    <property type="entry name" value="Znf_RING/FYVE/PHD"/>
</dbReference>
<dbReference type="EMBL" id="LFYR01001054">
    <property type="protein sequence ID" value="KMZ65302.1"/>
    <property type="molecule type" value="Genomic_DNA"/>
</dbReference>
<evidence type="ECO:0000256" key="4">
    <source>
        <dbReference type="ARBA" id="ARBA00022679"/>
    </source>
</evidence>
<keyword evidence="10 14" id="KW-1133">Transmembrane helix</keyword>
<evidence type="ECO:0000256" key="11">
    <source>
        <dbReference type="ARBA" id="ARBA00023136"/>
    </source>
</evidence>
<evidence type="ECO:0000313" key="17">
    <source>
        <dbReference type="Proteomes" id="UP000036987"/>
    </source>
</evidence>
<keyword evidence="4" id="KW-0808">Transferase</keyword>
<dbReference type="Pfam" id="PF13639">
    <property type="entry name" value="zf-RING_2"/>
    <property type="match status" value="1"/>
</dbReference>
<dbReference type="EC" id="2.3.2.27" evidence="3"/>
<keyword evidence="8" id="KW-0833">Ubl conjugation pathway</keyword>
<keyword evidence="5 14" id="KW-0812">Transmembrane</keyword>
<dbReference type="GO" id="GO:0016567">
    <property type="term" value="P:protein ubiquitination"/>
    <property type="evidence" value="ECO:0000318"/>
    <property type="project" value="GO_Central"/>
</dbReference>
<dbReference type="Gene3D" id="3.30.40.10">
    <property type="entry name" value="Zinc/RING finger domain, C3HC4 (zinc finger)"/>
    <property type="match status" value="1"/>
</dbReference>
<name>A0A0K9PAM6_ZOSMR</name>
<evidence type="ECO:0000256" key="8">
    <source>
        <dbReference type="ARBA" id="ARBA00022786"/>
    </source>
</evidence>
<evidence type="ECO:0000256" key="10">
    <source>
        <dbReference type="ARBA" id="ARBA00022989"/>
    </source>
</evidence>
<evidence type="ECO:0000313" key="16">
    <source>
        <dbReference type="EMBL" id="KMZ65302.1"/>
    </source>
</evidence>
<dbReference type="GO" id="GO:0016020">
    <property type="term" value="C:membrane"/>
    <property type="evidence" value="ECO:0007669"/>
    <property type="project" value="UniProtKB-SubCell"/>
</dbReference>
<dbReference type="SMART" id="SM00184">
    <property type="entry name" value="RING"/>
    <property type="match status" value="1"/>
</dbReference>
<dbReference type="GO" id="GO:0008270">
    <property type="term" value="F:zinc ion binding"/>
    <property type="evidence" value="ECO:0007669"/>
    <property type="project" value="UniProtKB-KW"/>
</dbReference>
<dbReference type="OrthoDB" id="8062037at2759"/>
<evidence type="ECO:0000256" key="5">
    <source>
        <dbReference type="ARBA" id="ARBA00022692"/>
    </source>
</evidence>
<dbReference type="FunFam" id="3.30.40.10:FF:000391">
    <property type="entry name" value="E3 ubiquitin protein ligase RIE1"/>
    <property type="match status" value="1"/>
</dbReference>
<evidence type="ECO:0000256" key="6">
    <source>
        <dbReference type="ARBA" id="ARBA00022723"/>
    </source>
</evidence>
<evidence type="ECO:0000256" key="12">
    <source>
        <dbReference type="PROSITE-ProRule" id="PRU00175"/>
    </source>
</evidence>
<evidence type="ECO:0000259" key="15">
    <source>
        <dbReference type="PROSITE" id="PS50089"/>
    </source>
</evidence>
<feature type="transmembrane region" description="Helical" evidence="14">
    <location>
        <begin position="207"/>
        <end position="240"/>
    </location>
</feature>
<keyword evidence="17" id="KW-1185">Reference proteome</keyword>
<feature type="region of interest" description="Disordered" evidence="13">
    <location>
        <begin position="1"/>
        <end position="28"/>
    </location>
</feature>
<dbReference type="PANTHER" id="PTHR45977">
    <property type="entry name" value="TARGET OF ERK KINASE MPK-1"/>
    <property type="match status" value="1"/>
</dbReference>
<organism evidence="16 17">
    <name type="scientific">Zostera marina</name>
    <name type="common">Eelgrass</name>
    <dbReference type="NCBI Taxonomy" id="29655"/>
    <lineage>
        <taxon>Eukaryota</taxon>
        <taxon>Viridiplantae</taxon>
        <taxon>Streptophyta</taxon>
        <taxon>Embryophyta</taxon>
        <taxon>Tracheophyta</taxon>
        <taxon>Spermatophyta</taxon>
        <taxon>Magnoliopsida</taxon>
        <taxon>Liliopsida</taxon>
        <taxon>Zosteraceae</taxon>
        <taxon>Zostera</taxon>
    </lineage>
</organism>
<dbReference type="Proteomes" id="UP000036987">
    <property type="component" value="Unassembled WGS sequence"/>
</dbReference>
<keyword evidence="7 12" id="KW-0863">Zinc-finger</keyword>
<evidence type="ECO:0000256" key="3">
    <source>
        <dbReference type="ARBA" id="ARBA00012483"/>
    </source>
</evidence>
<dbReference type="SUPFAM" id="SSF57850">
    <property type="entry name" value="RING/U-box"/>
    <property type="match status" value="1"/>
</dbReference>
<protein>
    <recommendedName>
        <fullName evidence="3">RING-type E3 ubiquitin transferase</fullName>
        <ecNumber evidence="3">2.3.2.27</ecNumber>
    </recommendedName>
</protein>
<keyword evidence="6" id="KW-0479">Metal-binding</keyword>
<dbReference type="OMA" id="WICGYAI"/>
<feature type="transmembrane region" description="Helical" evidence="14">
    <location>
        <begin position="108"/>
        <end position="128"/>
    </location>
</feature>
<dbReference type="AlphaFoldDB" id="A0A0K9PAM6"/>
<evidence type="ECO:0000256" key="2">
    <source>
        <dbReference type="ARBA" id="ARBA00004141"/>
    </source>
</evidence>
<dbReference type="STRING" id="29655.A0A0K9PAM6"/>
<keyword evidence="9" id="KW-0862">Zinc</keyword>
<dbReference type="InterPro" id="IPR001841">
    <property type="entry name" value="Znf_RING"/>
</dbReference>
<comment type="caution">
    <text evidence="16">The sequence shown here is derived from an EMBL/GenBank/DDBJ whole genome shotgun (WGS) entry which is preliminary data.</text>
</comment>
<dbReference type="GO" id="GO:0006511">
    <property type="term" value="P:ubiquitin-dependent protein catabolic process"/>
    <property type="evidence" value="ECO:0000318"/>
    <property type="project" value="GO_Central"/>
</dbReference>
<feature type="transmembrane region" description="Helical" evidence="14">
    <location>
        <begin position="177"/>
        <end position="201"/>
    </location>
</feature>
<evidence type="ECO:0000256" key="9">
    <source>
        <dbReference type="ARBA" id="ARBA00022833"/>
    </source>
</evidence>
<dbReference type="PROSITE" id="PS50089">
    <property type="entry name" value="ZF_RING_2"/>
    <property type="match status" value="1"/>
</dbReference>
<reference evidence="17" key="1">
    <citation type="journal article" date="2016" name="Nature">
        <title>The genome of the seagrass Zostera marina reveals angiosperm adaptation to the sea.</title>
        <authorList>
            <person name="Olsen J.L."/>
            <person name="Rouze P."/>
            <person name="Verhelst B."/>
            <person name="Lin Y.-C."/>
            <person name="Bayer T."/>
            <person name="Collen J."/>
            <person name="Dattolo E."/>
            <person name="De Paoli E."/>
            <person name="Dittami S."/>
            <person name="Maumus F."/>
            <person name="Michel G."/>
            <person name="Kersting A."/>
            <person name="Lauritano C."/>
            <person name="Lohaus R."/>
            <person name="Toepel M."/>
            <person name="Tonon T."/>
            <person name="Vanneste K."/>
            <person name="Amirebrahimi M."/>
            <person name="Brakel J."/>
            <person name="Bostroem C."/>
            <person name="Chovatia M."/>
            <person name="Grimwood J."/>
            <person name="Jenkins J.W."/>
            <person name="Jueterbock A."/>
            <person name="Mraz A."/>
            <person name="Stam W.T."/>
            <person name="Tice H."/>
            <person name="Bornberg-Bauer E."/>
            <person name="Green P.J."/>
            <person name="Pearson G.A."/>
            <person name="Procaccini G."/>
            <person name="Duarte C.M."/>
            <person name="Schmutz J."/>
            <person name="Reusch T.B.H."/>
            <person name="Van de Peer Y."/>
        </authorList>
    </citation>
    <scope>NUCLEOTIDE SEQUENCE [LARGE SCALE GENOMIC DNA]</scope>
    <source>
        <strain evidence="17">cv. Finnish</strain>
    </source>
</reference>
<comment type="catalytic activity">
    <reaction evidence="1">
        <text>S-ubiquitinyl-[E2 ubiquitin-conjugating enzyme]-L-cysteine + [acceptor protein]-L-lysine = [E2 ubiquitin-conjugating enzyme]-L-cysteine + N(6)-ubiquitinyl-[acceptor protein]-L-lysine.</text>
        <dbReference type="EC" id="2.3.2.27"/>
    </reaction>
</comment>
<evidence type="ECO:0000256" key="14">
    <source>
        <dbReference type="SAM" id="Phobius"/>
    </source>
</evidence>
<evidence type="ECO:0000256" key="1">
    <source>
        <dbReference type="ARBA" id="ARBA00000900"/>
    </source>
</evidence>
<dbReference type="GO" id="GO:0061630">
    <property type="term" value="F:ubiquitin protein ligase activity"/>
    <property type="evidence" value="ECO:0000318"/>
    <property type="project" value="GO_Central"/>
</dbReference>
<comment type="subcellular location">
    <subcellularLocation>
        <location evidence="2">Membrane</location>
        <topology evidence="2">Multi-pass membrane protein</topology>
    </subcellularLocation>
</comment>
<proteinExistence type="predicted"/>
<evidence type="ECO:0000256" key="13">
    <source>
        <dbReference type="SAM" id="MobiDB-lite"/>
    </source>
</evidence>
<accession>A0A0K9PAM6</accession>